<gene>
    <name evidence="2" type="ORF">NCTC8684_03553</name>
</gene>
<dbReference type="InterPro" id="IPR029058">
    <property type="entry name" value="AB_hydrolase_fold"/>
</dbReference>
<evidence type="ECO:0000256" key="1">
    <source>
        <dbReference type="SAM" id="SignalP"/>
    </source>
</evidence>
<dbReference type="Gene3D" id="3.40.50.1820">
    <property type="entry name" value="alpha/beta hydrolase"/>
    <property type="match status" value="1"/>
</dbReference>
<dbReference type="Proteomes" id="UP000254029">
    <property type="component" value="Unassembled WGS sequence"/>
</dbReference>
<dbReference type="EMBL" id="UIGR01000001">
    <property type="protein sequence ID" value="SUX34595.1"/>
    <property type="molecule type" value="Genomic_DNA"/>
</dbReference>
<dbReference type="AlphaFoldDB" id="A0AAX2MEN7"/>
<keyword evidence="1" id="KW-0732">Signal</keyword>
<evidence type="ECO:0000313" key="3">
    <source>
        <dbReference type="Proteomes" id="UP000254029"/>
    </source>
</evidence>
<dbReference type="SUPFAM" id="SSF53474">
    <property type="entry name" value="alpha/beta-Hydrolases"/>
    <property type="match status" value="1"/>
</dbReference>
<organism evidence="2 3">
    <name type="scientific">Chromobacterium violaceum</name>
    <dbReference type="NCBI Taxonomy" id="536"/>
    <lineage>
        <taxon>Bacteria</taxon>
        <taxon>Pseudomonadati</taxon>
        <taxon>Pseudomonadota</taxon>
        <taxon>Betaproteobacteria</taxon>
        <taxon>Neisseriales</taxon>
        <taxon>Chromobacteriaceae</taxon>
        <taxon>Chromobacterium</taxon>
    </lineage>
</organism>
<feature type="chain" id="PRO_5043387951" evidence="1">
    <location>
        <begin position="19"/>
        <end position="279"/>
    </location>
</feature>
<protein>
    <submittedName>
        <fullName evidence="2">Alpha/beta hydrolase family</fullName>
    </submittedName>
</protein>
<name>A0AAX2MEN7_CHRVL</name>
<evidence type="ECO:0000313" key="2">
    <source>
        <dbReference type="EMBL" id="SUX34595.1"/>
    </source>
</evidence>
<dbReference type="RefSeq" id="WP_258865339.1">
    <property type="nucleotide sequence ID" value="NZ_UIGR01000001.1"/>
</dbReference>
<comment type="caution">
    <text evidence="2">The sequence shown here is derived from an EMBL/GenBank/DDBJ whole genome shotgun (WGS) entry which is preliminary data.</text>
</comment>
<keyword evidence="2" id="KW-0378">Hydrolase</keyword>
<reference evidence="2 3" key="1">
    <citation type="submission" date="2018-06" db="EMBL/GenBank/DDBJ databases">
        <authorList>
            <consortium name="Pathogen Informatics"/>
            <person name="Doyle S."/>
        </authorList>
    </citation>
    <scope>NUCLEOTIDE SEQUENCE [LARGE SCALE GENOMIC DNA]</scope>
    <source>
        <strain evidence="2 3">NCTC8684</strain>
    </source>
</reference>
<feature type="signal peptide" evidence="1">
    <location>
        <begin position="1"/>
        <end position="18"/>
    </location>
</feature>
<dbReference type="GO" id="GO:0016787">
    <property type="term" value="F:hydrolase activity"/>
    <property type="evidence" value="ECO:0007669"/>
    <property type="project" value="UniProtKB-KW"/>
</dbReference>
<accession>A0AAX2MEN7</accession>
<proteinExistence type="predicted"/>
<sequence>MRHLSLLLCCLLAWPARAETLVEIPTRPGVALRFLLLEPPGPPRANLILFAGGEGLLKLSAEGELGAGRGNFLVRTRQGWADMGFRVAVVDAPSDMPRGLLGDFRERAEHAADIAAVSDYLRRGAALPVWLAGTSRGTTSAAAVALNRPDAADGLLLTSSIEVGRGSLAGLPLERLAVPVLMIQHRRDECRASRPGNLGPVLDRLRADAPRELMLLDGGGSEGDPCQPWPGMATTASSAGCWAWPARGCWRMAGIEAIWQPRAPMLPSPPSSDFLSRSP</sequence>